<dbReference type="Proteomes" id="UP000325440">
    <property type="component" value="Unassembled WGS sequence"/>
</dbReference>
<proteinExistence type="predicted"/>
<organism evidence="1 2">
    <name type="scientific">Cinara cedri</name>
    <dbReference type="NCBI Taxonomy" id="506608"/>
    <lineage>
        <taxon>Eukaryota</taxon>
        <taxon>Metazoa</taxon>
        <taxon>Ecdysozoa</taxon>
        <taxon>Arthropoda</taxon>
        <taxon>Hexapoda</taxon>
        <taxon>Insecta</taxon>
        <taxon>Pterygota</taxon>
        <taxon>Neoptera</taxon>
        <taxon>Paraneoptera</taxon>
        <taxon>Hemiptera</taxon>
        <taxon>Sternorrhyncha</taxon>
        <taxon>Aphidomorpha</taxon>
        <taxon>Aphidoidea</taxon>
        <taxon>Aphididae</taxon>
        <taxon>Lachninae</taxon>
        <taxon>Cinara</taxon>
    </lineage>
</organism>
<accession>A0A5E4MS43</accession>
<reference evidence="1 2" key="1">
    <citation type="submission" date="2019-08" db="EMBL/GenBank/DDBJ databases">
        <authorList>
            <person name="Alioto T."/>
            <person name="Alioto T."/>
            <person name="Gomez Garrido J."/>
        </authorList>
    </citation>
    <scope>NUCLEOTIDE SEQUENCE [LARGE SCALE GENOMIC DNA]</scope>
</reference>
<protein>
    <submittedName>
        <fullName evidence="1">Uncharacterized protein</fullName>
    </submittedName>
</protein>
<gene>
    <name evidence="1" type="ORF">CINCED_3A001205</name>
</gene>
<dbReference type="AlphaFoldDB" id="A0A5E4MS43"/>
<keyword evidence="2" id="KW-1185">Reference proteome</keyword>
<evidence type="ECO:0000313" key="1">
    <source>
        <dbReference type="EMBL" id="VVC33225.1"/>
    </source>
</evidence>
<sequence length="491" mass="57191">MEDCLIGSQQEDDDKMFSSQYSIQREISEISLIPTSNQNIESCDHANSYFSNESLITESTGSEFNLNETVNKGEVTGCQQKYYDLKNGRNEIKSDIIDTQSLCDSYISDEKCKLNSCVSDQSYVCDCHMYEYGSSLTKLKCIYCHETEEEYDMGECGEYDTEEGGEYYIVENEENCIEEEGYFMEKFNERMDNTEHEYVKRYKNDQNVQKQEEEEEYDMEEGGEYYIVENEENCIEEEGYFMEEFNERMDNTEHKYVKKYKNDEHVQKQEVSFKENSQIDVIFTDSKKAFNRVDHELFLIALKRVGFEYQQKHEDLIKGRNDKKFEIFKTRYPMTDNKKIKLCDSCASAEPCKSMTFVSAESSWESINTLQCNMKAHVCCFYKNHGHYEHECTAFSTINGSSHDSPKNDIRSEVIESRLVMTDNKTIKSCDSCVPNKTCKFNSCVSAESCESNSCVPAKSCKSKTPRSIGSSKPPQRYSRSDYDYFFIIQI</sequence>
<evidence type="ECO:0000313" key="2">
    <source>
        <dbReference type="Proteomes" id="UP000325440"/>
    </source>
</evidence>
<name>A0A5E4MS43_9HEMI</name>
<dbReference type="EMBL" id="CABPRJ010000965">
    <property type="protein sequence ID" value="VVC33225.1"/>
    <property type="molecule type" value="Genomic_DNA"/>
</dbReference>